<name>A0A0D5CBB6_9ACTN</name>
<protein>
    <submittedName>
        <fullName evidence="2">DsaE</fullName>
    </submittedName>
</protein>
<evidence type="ECO:0000259" key="1">
    <source>
        <dbReference type="Pfam" id="PF12680"/>
    </source>
</evidence>
<dbReference type="InterPro" id="IPR037401">
    <property type="entry name" value="SnoaL-like"/>
</dbReference>
<dbReference type="SUPFAM" id="SSF54427">
    <property type="entry name" value="NTF2-like"/>
    <property type="match status" value="1"/>
</dbReference>
<sequence length="124" mass="14071">MTESSPTEVNEARVREYYRLVDADDVLGLVSLFAEDAVYRRPGYEPMRGHTGLTAFYTGERVIESGRHTVATVVARGDQVAVNGVFEGVLKDGRQVRLEFADFFLLNGERRFSRRDTYFFAPLV</sequence>
<dbReference type="SMR" id="A0A0D5CBB6"/>
<feature type="domain" description="SnoaL-like" evidence="1">
    <location>
        <begin position="14"/>
        <end position="108"/>
    </location>
</feature>
<dbReference type="InterPro" id="IPR032710">
    <property type="entry name" value="NTF2-like_dom_sf"/>
</dbReference>
<organism evidence="2">
    <name type="scientific">Streptomyces scopuliridis</name>
    <dbReference type="NCBI Taxonomy" id="452529"/>
    <lineage>
        <taxon>Bacteria</taxon>
        <taxon>Bacillati</taxon>
        <taxon>Actinomycetota</taxon>
        <taxon>Actinomycetes</taxon>
        <taxon>Kitasatosporales</taxon>
        <taxon>Streptomycetaceae</taxon>
        <taxon>Streptomyces</taxon>
    </lineage>
</organism>
<dbReference type="Gene3D" id="3.10.450.50">
    <property type="match status" value="1"/>
</dbReference>
<dbReference type="Pfam" id="PF12680">
    <property type="entry name" value="SnoaL_2"/>
    <property type="match status" value="1"/>
</dbReference>
<proteinExistence type="predicted"/>
<accession>A0A0D5CBB6</accession>
<dbReference type="EMBL" id="KP769807">
    <property type="protein sequence ID" value="AJW76707.1"/>
    <property type="molecule type" value="Genomic_DNA"/>
</dbReference>
<dbReference type="CDD" id="cd00531">
    <property type="entry name" value="NTF2_like"/>
    <property type="match status" value="1"/>
</dbReference>
<dbReference type="AlphaFoldDB" id="A0A0D5CBB6"/>
<reference evidence="2" key="1">
    <citation type="journal article" date="2015" name="J. Nat. Prod.">
        <title>Identification of the Biosynthetic Gene Cluster for the Anti-infective Desotamides and Production of a New Analogue in a Heterologous Host.</title>
        <authorList>
            <person name="Li Q."/>
            <person name="Song Y."/>
            <person name="Qin X."/>
            <person name="Zhang X."/>
            <person name="Sun A."/>
            <person name="Ju J."/>
        </authorList>
    </citation>
    <scope>NUCLEOTIDE SEQUENCE</scope>
    <source>
        <strain evidence="2">SCSIO ZJ46</strain>
    </source>
</reference>
<evidence type="ECO:0000313" key="2">
    <source>
        <dbReference type="EMBL" id="AJW76707.1"/>
    </source>
</evidence>